<keyword evidence="3" id="KW-1185">Reference proteome</keyword>
<dbReference type="Pfam" id="PF14542">
    <property type="entry name" value="Acetyltransf_CG"/>
    <property type="match status" value="1"/>
</dbReference>
<protein>
    <recommendedName>
        <fullName evidence="1">N-acetyltransferase domain-containing protein</fullName>
    </recommendedName>
</protein>
<dbReference type="Gene3D" id="3.40.630.30">
    <property type="match status" value="1"/>
</dbReference>
<sequence>MAEGLIDKTGAAVTVTLDVGDPISAYVVRLADESPAGRAEFINSPAEERIFFHTEVDEEFGGRGLAGLLVREALADSIRKNRTVVPVCPLFARHLRTHGDEFSADGGAFRRPTPSDIALVQRATGSAA</sequence>
<accession>A0ABP9KHI2</accession>
<dbReference type="InterPro" id="IPR031165">
    <property type="entry name" value="GNAT_YJDJ"/>
</dbReference>
<dbReference type="Proteomes" id="UP001500603">
    <property type="component" value="Unassembled WGS sequence"/>
</dbReference>
<reference evidence="3" key="1">
    <citation type="journal article" date="2019" name="Int. J. Syst. Evol. Microbiol.">
        <title>The Global Catalogue of Microorganisms (GCM) 10K type strain sequencing project: providing services to taxonomists for standard genome sequencing and annotation.</title>
        <authorList>
            <consortium name="The Broad Institute Genomics Platform"/>
            <consortium name="The Broad Institute Genome Sequencing Center for Infectious Disease"/>
            <person name="Wu L."/>
            <person name="Ma J."/>
        </authorList>
    </citation>
    <scope>NUCLEOTIDE SEQUENCE [LARGE SCALE GENOMIC DNA]</scope>
    <source>
        <strain evidence="3">JCM 18298</strain>
    </source>
</reference>
<comment type="caution">
    <text evidence="2">The sequence shown here is derived from an EMBL/GenBank/DDBJ whole genome shotgun (WGS) entry which is preliminary data.</text>
</comment>
<dbReference type="PROSITE" id="PS51729">
    <property type="entry name" value="GNAT_YJDJ"/>
    <property type="match status" value="1"/>
</dbReference>
<gene>
    <name evidence="2" type="ORF">GCM10023318_35530</name>
</gene>
<evidence type="ECO:0000259" key="1">
    <source>
        <dbReference type="PROSITE" id="PS51729"/>
    </source>
</evidence>
<dbReference type="EMBL" id="BAABJM010000003">
    <property type="protein sequence ID" value="GAA5057328.1"/>
    <property type="molecule type" value="Genomic_DNA"/>
</dbReference>
<evidence type="ECO:0000313" key="3">
    <source>
        <dbReference type="Proteomes" id="UP001500603"/>
    </source>
</evidence>
<name>A0ABP9KHI2_9NOCA</name>
<organism evidence="2 3">
    <name type="scientific">Nocardia callitridis</name>
    <dbReference type="NCBI Taxonomy" id="648753"/>
    <lineage>
        <taxon>Bacteria</taxon>
        <taxon>Bacillati</taxon>
        <taxon>Actinomycetota</taxon>
        <taxon>Actinomycetes</taxon>
        <taxon>Mycobacteriales</taxon>
        <taxon>Nocardiaceae</taxon>
        <taxon>Nocardia</taxon>
    </lineage>
</organism>
<evidence type="ECO:0000313" key="2">
    <source>
        <dbReference type="EMBL" id="GAA5057328.1"/>
    </source>
</evidence>
<feature type="domain" description="N-acetyltransferase" evidence="1">
    <location>
        <begin position="18"/>
        <end position="107"/>
    </location>
</feature>
<proteinExistence type="predicted"/>
<dbReference type="InterPro" id="IPR016181">
    <property type="entry name" value="Acyl_CoA_acyltransferase"/>
</dbReference>
<dbReference type="RefSeq" id="WP_345496642.1">
    <property type="nucleotide sequence ID" value="NZ_BAABJM010000003.1"/>
</dbReference>
<dbReference type="SUPFAM" id="SSF55729">
    <property type="entry name" value="Acyl-CoA N-acyltransferases (Nat)"/>
    <property type="match status" value="1"/>
</dbReference>